<evidence type="ECO:0000259" key="1">
    <source>
        <dbReference type="SMART" id="SM00829"/>
    </source>
</evidence>
<dbReference type="PANTHER" id="PTHR45348:SF2">
    <property type="entry name" value="ZINC-TYPE ALCOHOL DEHYDROGENASE-LIKE PROTEIN C2E1P3.01"/>
    <property type="match status" value="1"/>
</dbReference>
<dbReference type="AlphaFoldDB" id="A0A6A4I1N5"/>
<dbReference type="InterPro" id="IPR020843">
    <property type="entry name" value="ER"/>
</dbReference>
<dbReference type="InterPro" id="IPR011032">
    <property type="entry name" value="GroES-like_sf"/>
</dbReference>
<dbReference type="PANTHER" id="PTHR45348">
    <property type="entry name" value="HYPOTHETICAL OXIDOREDUCTASE (EUROFUNG)"/>
    <property type="match status" value="1"/>
</dbReference>
<dbReference type="Gene3D" id="3.40.50.720">
    <property type="entry name" value="NAD(P)-binding Rossmann-like Domain"/>
    <property type="match status" value="1"/>
</dbReference>
<dbReference type="InterPro" id="IPR047122">
    <property type="entry name" value="Trans-enoyl_RdTase-like"/>
</dbReference>
<dbReference type="OrthoDB" id="10257049at2759"/>
<dbReference type="Pfam" id="PF08240">
    <property type="entry name" value="ADH_N"/>
    <property type="match status" value="1"/>
</dbReference>
<gene>
    <name evidence="2" type="ORF">BT96DRAFT_878954</name>
</gene>
<name>A0A6A4I1N5_9AGAR</name>
<evidence type="ECO:0000313" key="3">
    <source>
        <dbReference type="Proteomes" id="UP000799118"/>
    </source>
</evidence>
<reference evidence="2" key="1">
    <citation type="journal article" date="2019" name="Environ. Microbiol.">
        <title>Fungal ecological strategies reflected in gene transcription - a case study of two litter decomposers.</title>
        <authorList>
            <person name="Barbi F."/>
            <person name="Kohler A."/>
            <person name="Barry K."/>
            <person name="Baskaran P."/>
            <person name="Daum C."/>
            <person name="Fauchery L."/>
            <person name="Ihrmark K."/>
            <person name="Kuo A."/>
            <person name="LaButti K."/>
            <person name="Lipzen A."/>
            <person name="Morin E."/>
            <person name="Grigoriev I.V."/>
            <person name="Henrissat B."/>
            <person name="Lindahl B."/>
            <person name="Martin F."/>
        </authorList>
    </citation>
    <scope>NUCLEOTIDE SEQUENCE</scope>
    <source>
        <strain evidence="2">JB14</strain>
    </source>
</reference>
<dbReference type="SMART" id="SM00829">
    <property type="entry name" value="PKS_ER"/>
    <property type="match status" value="1"/>
</dbReference>
<feature type="domain" description="Enoyl reductase (ER)" evidence="1">
    <location>
        <begin position="28"/>
        <end position="364"/>
    </location>
</feature>
<dbReference type="SUPFAM" id="SSF50129">
    <property type="entry name" value="GroES-like"/>
    <property type="match status" value="1"/>
</dbReference>
<protein>
    <submittedName>
        <fullName evidence="2">GroES-like protein</fullName>
    </submittedName>
</protein>
<dbReference type="Gene3D" id="3.90.180.10">
    <property type="entry name" value="Medium-chain alcohol dehydrogenases, catalytic domain"/>
    <property type="match status" value="1"/>
</dbReference>
<dbReference type="InterPro" id="IPR036291">
    <property type="entry name" value="NAD(P)-bd_dom_sf"/>
</dbReference>
<organism evidence="2 3">
    <name type="scientific">Gymnopus androsaceus JB14</name>
    <dbReference type="NCBI Taxonomy" id="1447944"/>
    <lineage>
        <taxon>Eukaryota</taxon>
        <taxon>Fungi</taxon>
        <taxon>Dikarya</taxon>
        <taxon>Basidiomycota</taxon>
        <taxon>Agaricomycotina</taxon>
        <taxon>Agaricomycetes</taxon>
        <taxon>Agaricomycetidae</taxon>
        <taxon>Agaricales</taxon>
        <taxon>Marasmiineae</taxon>
        <taxon>Omphalotaceae</taxon>
        <taxon>Gymnopus</taxon>
    </lineage>
</organism>
<evidence type="ECO:0000313" key="2">
    <source>
        <dbReference type="EMBL" id="KAE9403137.1"/>
    </source>
</evidence>
<keyword evidence="3" id="KW-1185">Reference proteome</keyword>
<proteinExistence type="predicted"/>
<dbReference type="CDD" id="cd08249">
    <property type="entry name" value="enoyl_reductase_like"/>
    <property type="match status" value="1"/>
</dbReference>
<dbReference type="Proteomes" id="UP000799118">
    <property type="component" value="Unassembled WGS sequence"/>
</dbReference>
<dbReference type="SUPFAM" id="SSF51735">
    <property type="entry name" value="NAD(P)-binding Rossmann-fold domains"/>
    <property type="match status" value="1"/>
</dbReference>
<sequence length="374" mass="41291">MTATIPTNIRAVQVQPDKTVKVISIPFGEDELVKNLPEDQVIIRVRAVGLNPTDWKHALGDWGTPGSILGCDCAGDVLQVGSAVKHLEVGDRVAGFNYGGNLQTNNGAYAEYVRLLAALTFKMPNDMTYEEGASFPIPHFTAVQALYMRLNLSKPFNEPTPKSGEKEIILIWGGSTAVGHHTIQLALLSNLRVFATASPAAHNDLKALGVERCFDYKADDIVKQIHLASGDQAIIYGIDTVSENGTTELCIDAMSLTRNSHLITLLPISKECQERRQDKVKVEFTLGYSLQGYEFTFANAIKFPAIPEDKARILEYVAEYMPRVLENWKAGKGNDVIKPQRLRKLEGGLEGIEQGLKIMRDGNYGREKLVYTID</sequence>
<accession>A0A6A4I1N5</accession>
<dbReference type="EMBL" id="ML769428">
    <property type="protein sequence ID" value="KAE9403137.1"/>
    <property type="molecule type" value="Genomic_DNA"/>
</dbReference>
<dbReference type="GO" id="GO:0016651">
    <property type="term" value="F:oxidoreductase activity, acting on NAD(P)H"/>
    <property type="evidence" value="ECO:0007669"/>
    <property type="project" value="InterPro"/>
</dbReference>
<dbReference type="InterPro" id="IPR013154">
    <property type="entry name" value="ADH-like_N"/>
</dbReference>